<dbReference type="Gene3D" id="1.10.10.10">
    <property type="entry name" value="Winged helix-like DNA-binding domain superfamily/Winged helix DNA-binding domain"/>
    <property type="match status" value="2"/>
</dbReference>
<dbReference type="Proteomes" id="UP000234579">
    <property type="component" value="Unassembled WGS sequence"/>
</dbReference>
<reference evidence="4" key="1">
    <citation type="submission" date="2017-12" db="EMBL/GenBank/DDBJ databases">
        <authorList>
            <person name="Christensen H."/>
        </authorList>
    </citation>
    <scope>NUCLEOTIDE SEQUENCE [LARGE SCALE GENOMIC DNA]</scope>
    <source>
        <strain evidence="4">268A</strain>
    </source>
</reference>
<evidence type="ECO:0000313" key="4">
    <source>
        <dbReference type="Proteomes" id="UP000234579"/>
    </source>
</evidence>
<dbReference type="InterPro" id="IPR036390">
    <property type="entry name" value="WH_DNA-bd_sf"/>
</dbReference>
<protein>
    <submittedName>
        <fullName evidence="3">Replication initiation protein</fullName>
    </submittedName>
</protein>
<dbReference type="InterPro" id="IPR000525">
    <property type="entry name" value="Initiator_Rep_WH1"/>
</dbReference>
<organism evidence="3 4">
    <name type="scientific">Ligilactobacillus agilis</name>
    <dbReference type="NCBI Taxonomy" id="1601"/>
    <lineage>
        <taxon>Bacteria</taxon>
        <taxon>Bacillati</taxon>
        <taxon>Bacillota</taxon>
        <taxon>Bacilli</taxon>
        <taxon>Lactobacillales</taxon>
        <taxon>Lactobacillaceae</taxon>
        <taxon>Ligilactobacillus</taxon>
    </lineage>
</organism>
<dbReference type="SUPFAM" id="SSF46785">
    <property type="entry name" value="Winged helix' DNA-binding domain"/>
    <property type="match status" value="2"/>
</dbReference>
<evidence type="ECO:0000313" key="3">
    <source>
        <dbReference type="EMBL" id="PLA75909.1"/>
    </source>
</evidence>
<dbReference type="EMBL" id="PKGI01000045">
    <property type="protein sequence ID" value="PLA75909.1"/>
    <property type="molecule type" value="Genomic_DNA"/>
</dbReference>
<sequence length="270" mass="31328">MSTKIQSYTESENMYDLLSRQEYLVTQSNDLAKAFGNLTLLEHRLLDYCFSFVQKDDSQEARYETTVLDVIRHFGLATSGKTYKMIFKTFQSLMRKTALCLLVQEDDGTRSILMTGLFQSIKFNETSKIIFQFNTDVAPYIFQLKSKFYSFRLSELAIVKSKYTLTMLKLWNANAYGKWRNYNDPNSLPPSVTIKGTMEEWQRWFLGTDEAGKPRRWAASRFRQKVLTVALEEIQSIYKKALVSITTIKNGRKVVGYEVSINIVNTHLNL</sequence>
<dbReference type="Pfam" id="PF01051">
    <property type="entry name" value="Rep3_N"/>
    <property type="match status" value="1"/>
</dbReference>
<dbReference type="Pfam" id="PF21205">
    <property type="entry name" value="Rep3_C"/>
    <property type="match status" value="1"/>
</dbReference>
<feature type="domain" description="Initiator Rep protein WH1" evidence="2">
    <location>
        <begin position="25"/>
        <end position="171"/>
    </location>
</feature>
<gene>
    <name evidence="3" type="ORF">CYR79_08975</name>
</gene>
<proteinExistence type="inferred from homology"/>
<evidence type="ECO:0000259" key="2">
    <source>
        <dbReference type="Pfam" id="PF01051"/>
    </source>
</evidence>
<dbReference type="GO" id="GO:0006270">
    <property type="term" value="P:DNA replication initiation"/>
    <property type="evidence" value="ECO:0007669"/>
    <property type="project" value="InterPro"/>
</dbReference>
<evidence type="ECO:0000256" key="1">
    <source>
        <dbReference type="ARBA" id="ARBA00038283"/>
    </source>
</evidence>
<accession>A0A2I2A948</accession>
<comment type="similarity">
    <text evidence="1">Belongs to the initiator RepB protein family.</text>
</comment>
<dbReference type="GO" id="GO:0003887">
    <property type="term" value="F:DNA-directed DNA polymerase activity"/>
    <property type="evidence" value="ECO:0007669"/>
    <property type="project" value="InterPro"/>
</dbReference>
<name>A0A2I2A948_9LACO</name>
<comment type="caution">
    <text evidence="3">The sequence shown here is derived from an EMBL/GenBank/DDBJ whole genome shotgun (WGS) entry which is preliminary data.</text>
</comment>
<dbReference type="InterPro" id="IPR036388">
    <property type="entry name" value="WH-like_DNA-bd_sf"/>
</dbReference>
<dbReference type="AlphaFoldDB" id="A0A2I2A948"/>